<dbReference type="Proteomes" id="UP000593571">
    <property type="component" value="Unassembled WGS sequence"/>
</dbReference>
<dbReference type="EMBL" id="JACASE010000011">
    <property type="protein sequence ID" value="KAF6428738.1"/>
    <property type="molecule type" value="Genomic_DNA"/>
</dbReference>
<comment type="pathway">
    <text evidence="2">Purine metabolism; urate degradation; (S)-allantoin from urate: step 3/3.</text>
</comment>
<keyword evidence="4" id="KW-0659">Purine metabolism</keyword>
<evidence type="ECO:0000256" key="6">
    <source>
        <dbReference type="ARBA" id="ARBA00023239"/>
    </source>
</evidence>
<dbReference type="GO" id="GO:0019628">
    <property type="term" value="P:urate catabolic process"/>
    <property type="evidence" value="ECO:0007669"/>
    <property type="project" value="TreeGrafter"/>
</dbReference>
<dbReference type="PANTHER" id="PTHR43466:SF1">
    <property type="entry name" value="2-OXO-4-HYDROXY-4-CARBOXY-5-UREIDOIMIDAZOLINE DECARBOXYLASE-RELATED"/>
    <property type="match status" value="1"/>
</dbReference>
<dbReference type="GO" id="GO:0006144">
    <property type="term" value="P:purine nucleobase metabolic process"/>
    <property type="evidence" value="ECO:0007669"/>
    <property type="project" value="UniProtKB-KW"/>
</dbReference>
<feature type="domain" description="Oxo-4-hydroxy-4-carboxy-5-ureidoimidazoline decarboxylase" evidence="8">
    <location>
        <begin position="83"/>
        <end position="132"/>
    </location>
</feature>
<organism evidence="9 10">
    <name type="scientific">Rousettus aegyptiacus</name>
    <name type="common">Egyptian fruit bat</name>
    <name type="synonym">Pteropus aegyptiacus</name>
    <dbReference type="NCBI Taxonomy" id="9407"/>
    <lineage>
        <taxon>Eukaryota</taxon>
        <taxon>Metazoa</taxon>
        <taxon>Chordata</taxon>
        <taxon>Craniata</taxon>
        <taxon>Vertebrata</taxon>
        <taxon>Euteleostomi</taxon>
        <taxon>Mammalia</taxon>
        <taxon>Eutheria</taxon>
        <taxon>Laurasiatheria</taxon>
        <taxon>Chiroptera</taxon>
        <taxon>Yinpterochiroptera</taxon>
        <taxon>Pteropodoidea</taxon>
        <taxon>Pteropodidae</taxon>
        <taxon>Rousettinae</taxon>
        <taxon>Rousettus</taxon>
    </lineage>
</organism>
<evidence type="ECO:0000256" key="2">
    <source>
        <dbReference type="ARBA" id="ARBA00004754"/>
    </source>
</evidence>
<evidence type="ECO:0000256" key="3">
    <source>
        <dbReference type="ARBA" id="ARBA00012257"/>
    </source>
</evidence>
<dbReference type="Pfam" id="PF09349">
    <property type="entry name" value="OHCU_decarbox"/>
    <property type="match status" value="1"/>
</dbReference>
<evidence type="ECO:0000256" key="7">
    <source>
        <dbReference type="SAM" id="MobiDB-lite"/>
    </source>
</evidence>
<dbReference type="GO" id="GO:0005777">
    <property type="term" value="C:peroxisome"/>
    <property type="evidence" value="ECO:0007669"/>
    <property type="project" value="TreeGrafter"/>
</dbReference>
<dbReference type="InterPro" id="IPR036778">
    <property type="entry name" value="OHCU_decarboxylase_sf"/>
</dbReference>
<sequence length="164" mass="17659">MLGVTTAPPPPRGWDRGAVRLEAFGTHGPALPGSGTVACVCALHKPRIKHSSCVRPTQAGVTRSRRGQPPPPRLLAMDIGTVNSMDFGEFVDVFGNVVERCPVVAAAVWSQRPFRDADDLAEHFSAFLDTLPVPGTRGERSERANSFDPHAGPMKRELPLLAPF</sequence>
<comment type="caution">
    <text evidence="9">The sequence shown here is derived from an EMBL/GenBank/DDBJ whole genome shotgun (WGS) entry which is preliminary data.</text>
</comment>
<dbReference type="AlphaFoldDB" id="A0A7J8DZV2"/>
<dbReference type="SUPFAM" id="SSF158694">
    <property type="entry name" value="UraD-Like"/>
    <property type="match status" value="1"/>
</dbReference>
<dbReference type="EC" id="4.1.1.97" evidence="3"/>
<keyword evidence="10" id="KW-1185">Reference proteome</keyword>
<dbReference type="PANTHER" id="PTHR43466">
    <property type="entry name" value="2-OXO-4-HYDROXY-4-CARBOXY-5-UREIDOIMIDAZOLINE DECARBOXYLASE-RELATED"/>
    <property type="match status" value="1"/>
</dbReference>
<name>A0A7J8DZV2_ROUAE</name>
<evidence type="ECO:0000256" key="5">
    <source>
        <dbReference type="ARBA" id="ARBA00022793"/>
    </source>
</evidence>
<dbReference type="InterPro" id="IPR018020">
    <property type="entry name" value="OHCU_decarboxylase"/>
</dbReference>
<evidence type="ECO:0000313" key="10">
    <source>
        <dbReference type="Proteomes" id="UP000593571"/>
    </source>
</evidence>
<gene>
    <name evidence="9" type="ORF">HJG63_020340</name>
</gene>
<keyword evidence="5" id="KW-0210">Decarboxylase</keyword>
<evidence type="ECO:0000313" key="9">
    <source>
        <dbReference type="EMBL" id="KAF6428738.1"/>
    </source>
</evidence>
<protein>
    <recommendedName>
        <fullName evidence="3">2-oxo-4-hydroxy-4-carboxy-5-ureidoimidazoline decarboxylase</fullName>
        <ecNumber evidence="3">4.1.1.97</ecNumber>
    </recommendedName>
</protein>
<proteinExistence type="predicted"/>
<evidence type="ECO:0000256" key="1">
    <source>
        <dbReference type="ARBA" id="ARBA00001163"/>
    </source>
</evidence>
<comment type="catalytic activity">
    <reaction evidence="1">
        <text>5-hydroxy-2-oxo-4-ureido-2,5-dihydro-1H-imidazole-5-carboxylate + H(+) = (S)-allantoin + CO2</text>
        <dbReference type="Rhea" id="RHEA:26301"/>
        <dbReference type="ChEBI" id="CHEBI:15378"/>
        <dbReference type="ChEBI" id="CHEBI:15678"/>
        <dbReference type="ChEBI" id="CHEBI:16526"/>
        <dbReference type="ChEBI" id="CHEBI:58639"/>
        <dbReference type="EC" id="4.1.1.97"/>
    </reaction>
</comment>
<evidence type="ECO:0000259" key="8">
    <source>
        <dbReference type="Pfam" id="PF09349"/>
    </source>
</evidence>
<feature type="region of interest" description="Disordered" evidence="7">
    <location>
        <begin position="135"/>
        <end position="154"/>
    </location>
</feature>
<dbReference type="GO" id="GO:0051997">
    <property type="term" value="F:2-oxo-4-hydroxy-4-carboxy-5-ureidoimidazoline decarboxylase activity"/>
    <property type="evidence" value="ECO:0007669"/>
    <property type="project" value="UniProtKB-EC"/>
</dbReference>
<accession>A0A7J8DZV2</accession>
<evidence type="ECO:0000256" key="4">
    <source>
        <dbReference type="ARBA" id="ARBA00022631"/>
    </source>
</evidence>
<keyword evidence="6" id="KW-0456">Lyase</keyword>
<reference evidence="9 10" key="1">
    <citation type="journal article" date="2020" name="Nature">
        <title>Six reference-quality genomes reveal evolution of bat adaptations.</title>
        <authorList>
            <person name="Jebb D."/>
            <person name="Huang Z."/>
            <person name="Pippel M."/>
            <person name="Hughes G.M."/>
            <person name="Lavrichenko K."/>
            <person name="Devanna P."/>
            <person name="Winkler S."/>
            <person name="Jermiin L.S."/>
            <person name="Skirmuntt E.C."/>
            <person name="Katzourakis A."/>
            <person name="Burkitt-Gray L."/>
            <person name="Ray D.A."/>
            <person name="Sullivan K.A.M."/>
            <person name="Roscito J.G."/>
            <person name="Kirilenko B.M."/>
            <person name="Davalos L.M."/>
            <person name="Corthals A.P."/>
            <person name="Power M.L."/>
            <person name="Jones G."/>
            <person name="Ransome R.D."/>
            <person name="Dechmann D.K.N."/>
            <person name="Locatelli A.G."/>
            <person name="Puechmaille S.J."/>
            <person name="Fedrigo O."/>
            <person name="Jarvis E.D."/>
            <person name="Hiller M."/>
            <person name="Vernes S.C."/>
            <person name="Myers E.W."/>
            <person name="Teeling E.C."/>
        </authorList>
    </citation>
    <scope>NUCLEOTIDE SEQUENCE [LARGE SCALE GENOMIC DNA]</scope>
    <source>
        <strain evidence="9">MRouAeg1</strain>
        <tissue evidence="9">Muscle</tissue>
    </source>
</reference>
<dbReference type="Gene3D" id="1.10.3330.10">
    <property type="entry name" value="Oxo-4-hydroxy-4-carboxy-5-ureidoimidazoline decarboxylase"/>
    <property type="match status" value="1"/>
</dbReference>